<reference evidence="3" key="2">
    <citation type="submission" date="2023-06" db="EMBL/GenBank/DDBJ databases">
        <authorList>
            <person name="Ma L."/>
            <person name="Liu K.-W."/>
            <person name="Li Z."/>
            <person name="Hsiao Y.-Y."/>
            <person name="Qi Y."/>
            <person name="Fu T."/>
            <person name="Tang G."/>
            <person name="Zhang D."/>
            <person name="Sun W.-H."/>
            <person name="Liu D.-K."/>
            <person name="Li Y."/>
            <person name="Chen G.-Z."/>
            <person name="Liu X.-D."/>
            <person name="Liao X.-Y."/>
            <person name="Jiang Y.-T."/>
            <person name="Yu X."/>
            <person name="Hao Y."/>
            <person name="Huang J."/>
            <person name="Zhao X.-W."/>
            <person name="Ke S."/>
            <person name="Chen Y.-Y."/>
            <person name="Wu W.-L."/>
            <person name="Hsu J.-L."/>
            <person name="Lin Y.-F."/>
            <person name="Huang M.-D."/>
            <person name="Li C.-Y."/>
            <person name="Huang L."/>
            <person name="Wang Z.-W."/>
            <person name="Zhao X."/>
            <person name="Zhong W.-Y."/>
            <person name="Peng D.-H."/>
            <person name="Ahmad S."/>
            <person name="Lan S."/>
            <person name="Zhang J.-S."/>
            <person name="Tsai W.-C."/>
            <person name="Van De Peer Y."/>
            <person name="Liu Z.-J."/>
        </authorList>
    </citation>
    <scope>NUCLEOTIDE SEQUENCE</scope>
    <source>
        <strain evidence="3">SCP</strain>
        <tissue evidence="3">Leaves</tissue>
    </source>
</reference>
<keyword evidence="4" id="KW-1185">Reference proteome</keyword>
<dbReference type="Proteomes" id="UP001179952">
    <property type="component" value="Unassembled WGS sequence"/>
</dbReference>
<reference evidence="3" key="1">
    <citation type="journal article" date="2023" name="Nat. Commun.">
        <title>Diploid and tetraploid genomes of Acorus and the evolution of monocots.</title>
        <authorList>
            <person name="Ma L."/>
            <person name="Liu K.W."/>
            <person name="Li Z."/>
            <person name="Hsiao Y.Y."/>
            <person name="Qi Y."/>
            <person name="Fu T."/>
            <person name="Tang G.D."/>
            <person name="Zhang D."/>
            <person name="Sun W.H."/>
            <person name="Liu D.K."/>
            <person name="Li Y."/>
            <person name="Chen G.Z."/>
            <person name="Liu X.D."/>
            <person name="Liao X.Y."/>
            <person name="Jiang Y.T."/>
            <person name="Yu X."/>
            <person name="Hao Y."/>
            <person name="Huang J."/>
            <person name="Zhao X.W."/>
            <person name="Ke S."/>
            <person name="Chen Y.Y."/>
            <person name="Wu W.L."/>
            <person name="Hsu J.L."/>
            <person name="Lin Y.F."/>
            <person name="Huang M.D."/>
            <person name="Li C.Y."/>
            <person name="Huang L."/>
            <person name="Wang Z.W."/>
            <person name="Zhao X."/>
            <person name="Zhong W.Y."/>
            <person name="Peng D.H."/>
            <person name="Ahmad S."/>
            <person name="Lan S."/>
            <person name="Zhang J.S."/>
            <person name="Tsai W.C."/>
            <person name="Van de Peer Y."/>
            <person name="Liu Z.J."/>
        </authorList>
    </citation>
    <scope>NUCLEOTIDE SEQUENCE</scope>
    <source>
        <strain evidence="3">SCP</strain>
    </source>
</reference>
<keyword evidence="2" id="KW-0812">Transmembrane</keyword>
<evidence type="ECO:0000313" key="3">
    <source>
        <dbReference type="EMBL" id="KAK1257435.1"/>
    </source>
</evidence>
<keyword evidence="2" id="KW-0472">Membrane</keyword>
<accession>A0AAV9A0W6</accession>
<dbReference type="EMBL" id="JAUJYN010000043">
    <property type="protein sequence ID" value="KAK1257435.1"/>
    <property type="molecule type" value="Genomic_DNA"/>
</dbReference>
<dbReference type="AlphaFoldDB" id="A0AAV9A0W6"/>
<dbReference type="InterPro" id="IPR022227">
    <property type="entry name" value="DUF3754"/>
</dbReference>
<keyword evidence="2" id="KW-1133">Transmembrane helix</keyword>
<evidence type="ECO:0000256" key="1">
    <source>
        <dbReference type="SAM" id="MobiDB-lite"/>
    </source>
</evidence>
<protein>
    <submittedName>
        <fullName evidence="3">Uncharacterized protein</fullName>
    </submittedName>
</protein>
<sequence length="721" mass="82188">MSISSQTLTLLTFSSPSSSPNPKPSRLRAHAVPSSSSYLHFPTLAVDSLKSQPLKIDDVRPIKGDGFASGRPNEEERPGGEGKDISWIPVPRQKYISVSKAELLEGILSLFDIQEEADEFSRFASCLDSILHAEYKTILEEMRMDYSLTHSQDCNGSTCCTMERSKGTMVNGKMSDSFNSSEESKVQEKFRSAEVEHALQQQGFDLRFMLGLSVRDSHRSADGRIAVASRFQRAFMKLLRDAQFEELSAQDLLLTSALNTDYLLTLPIYVDWKRASESNAIIFRRGYATERQKGLLIVEKLEYLQSKLLQELFFNLSRPLRKIAIWIDEGLRSFSQTREMHIWVEKVKHWLKEQSLSQSARSYFEGKFEDQMEVDRISENDLPIWLAAQKAVTRYEGFLSPVGPRGRLLRKLLTWVGFIPTSPETSFKSVSDSKTSEPYLRPNFLSRISLSDLWKPASKENCGNNIWKMFKTSLSILFSQSIIQEPAFQELILLYTEDSPSNGDAESGEFPALQLKIYDKIPIPDLPVIFPHKKLSFRILDTVRLDVASILGLLAFLVNYKFENILSSPSALLLDVIAFSALIIYVSRVILGYKQTWDRYQLLVNKTLYEKTIASGFGSVYFLLDASEQQQYKETLLAYAILLCVVDWQVSCRKSIGTACERFMYEKFNEKVEMPIDKAVDTLLRLNLVKEVLLEENFVLQVLPCSKACEVLRQRWASLID</sequence>
<dbReference type="PANTHER" id="PTHR33645:SF2">
    <property type="entry name" value="FAMILY PROTEIN, PUTATIVE (DUF3754)-RELATED"/>
    <property type="match status" value="1"/>
</dbReference>
<feature type="region of interest" description="Disordered" evidence="1">
    <location>
        <begin position="60"/>
        <end position="85"/>
    </location>
</feature>
<proteinExistence type="predicted"/>
<evidence type="ECO:0000256" key="2">
    <source>
        <dbReference type="SAM" id="Phobius"/>
    </source>
</evidence>
<gene>
    <name evidence="3" type="ORF">QJS04_geneDACA011601</name>
</gene>
<evidence type="ECO:0000313" key="4">
    <source>
        <dbReference type="Proteomes" id="UP001179952"/>
    </source>
</evidence>
<name>A0AAV9A0W6_ACOGR</name>
<feature type="compositionally biased region" description="Low complexity" evidence="1">
    <location>
        <begin position="1"/>
        <end position="20"/>
    </location>
</feature>
<feature type="region of interest" description="Disordered" evidence="1">
    <location>
        <begin position="1"/>
        <end position="31"/>
    </location>
</feature>
<dbReference type="PANTHER" id="PTHR33645">
    <property type="entry name" value="AMINOPEPTIDASE (DUF3754)"/>
    <property type="match status" value="1"/>
</dbReference>
<comment type="caution">
    <text evidence="3">The sequence shown here is derived from an EMBL/GenBank/DDBJ whole genome shotgun (WGS) entry which is preliminary data.</text>
</comment>
<feature type="transmembrane region" description="Helical" evidence="2">
    <location>
        <begin position="572"/>
        <end position="591"/>
    </location>
</feature>
<feature type="compositionally biased region" description="Basic and acidic residues" evidence="1">
    <location>
        <begin position="72"/>
        <end position="84"/>
    </location>
</feature>
<organism evidence="3 4">
    <name type="scientific">Acorus gramineus</name>
    <name type="common">Dwarf sweet flag</name>
    <dbReference type="NCBI Taxonomy" id="55184"/>
    <lineage>
        <taxon>Eukaryota</taxon>
        <taxon>Viridiplantae</taxon>
        <taxon>Streptophyta</taxon>
        <taxon>Embryophyta</taxon>
        <taxon>Tracheophyta</taxon>
        <taxon>Spermatophyta</taxon>
        <taxon>Magnoliopsida</taxon>
        <taxon>Liliopsida</taxon>
        <taxon>Acoraceae</taxon>
        <taxon>Acorus</taxon>
    </lineage>
</organism>
<dbReference type="Pfam" id="PF12576">
    <property type="entry name" value="DUF3754"/>
    <property type="match status" value="1"/>
</dbReference>